<evidence type="ECO:0000259" key="3">
    <source>
        <dbReference type="Pfam" id="PF08719"/>
    </source>
</evidence>
<comment type="catalytic activity">
    <reaction evidence="2">
        <text>2,5-diamino-6-hydroxy-4-(5-phosphoribosylamino)-pyrimidine + H2O = 2,5,6-triamino-4-hydroxypyrimidine + D-ribose 5-phosphate</text>
        <dbReference type="Rhea" id="RHEA:23436"/>
        <dbReference type="ChEBI" id="CHEBI:15377"/>
        <dbReference type="ChEBI" id="CHEBI:58614"/>
        <dbReference type="ChEBI" id="CHEBI:78346"/>
        <dbReference type="ChEBI" id="CHEBI:137796"/>
    </reaction>
</comment>
<dbReference type="Pfam" id="PF08719">
    <property type="entry name" value="NADAR"/>
    <property type="match status" value="1"/>
</dbReference>
<dbReference type="EMBL" id="JAYERP010000001">
    <property type="protein sequence ID" value="MEA3570134.1"/>
    <property type="molecule type" value="Genomic_DNA"/>
</dbReference>
<dbReference type="Gene3D" id="1.10.357.40">
    <property type="entry name" value="YbiA-like"/>
    <property type="match status" value="1"/>
</dbReference>
<accession>A0ABU5PJL5</accession>
<protein>
    <submittedName>
        <fullName evidence="4">NADAR family protein</fullName>
    </submittedName>
</protein>
<dbReference type="Proteomes" id="UP001292216">
    <property type="component" value="Unassembled WGS sequence"/>
</dbReference>
<evidence type="ECO:0000313" key="5">
    <source>
        <dbReference type="Proteomes" id="UP001292216"/>
    </source>
</evidence>
<keyword evidence="5" id="KW-1185">Reference proteome</keyword>
<comment type="catalytic activity">
    <reaction evidence="1">
        <text>5-amino-6-(5-phospho-D-ribosylamino)uracil + H2O = 5,6-diaminouracil + D-ribose 5-phosphate</text>
        <dbReference type="Rhea" id="RHEA:55020"/>
        <dbReference type="ChEBI" id="CHEBI:15377"/>
        <dbReference type="ChEBI" id="CHEBI:46252"/>
        <dbReference type="ChEBI" id="CHEBI:58453"/>
        <dbReference type="ChEBI" id="CHEBI:78346"/>
    </reaction>
</comment>
<evidence type="ECO:0000313" key="4">
    <source>
        <dbReference type="EMBL" id="MEA3570134.1"/>
    </source>
</evidence>
<sequence length="185" mass="21578">MIRSGQRRSIIFQAQKFAGSEHEEAIRQAETPFQAAQMGRDRSRPLLSDWEQVKLKIMRQAVEAKFQQHPELRGLLVSTGDCLLIEHTRNDRFWGDNGDGSGANWLGKILMETREKLSGSEEALFILPPWVAFPEEDPTSLFWRMGKGESYLDEYWQWKEKLTDLAKEQYDAYFIPPLGWEEREV</sequence>
<comment type="caution">
    <text evidence="4">The sequence shown here is derived from an EMBL/GenBank/DDBJ whole genome shotgun (WGS) entry which is preliminary data.</text>
</comment>
<name>A0ABU5PJL5_9BACL</name>
<reference evidence="4 5" key="1">
    <citation type="submission" date="2023-12" db="EMBL/GenBank/DDBJ databases">
        <title>Whole genome sequencing of Paenibacillus phoenicis isolated from the Phoenix Mars Lander spacecraft assembly facility.</title>
        <authorList>
            <person name="Garcia A."/>
            <person name="Venkateswaran K."/>
        </authorList>
    </citation>
    <scope>NUCLEOTIDE SEQUENCE [LARGE SCALE GENOMIC DNA]</scope>
    <source>
        <strain evidence="4 5">3PO2SA</strain>
    </source>
</reference>
<dbReference type="InterPro" id="IPR037238">
    <property type="entry name" value="YbiA-like_sf"/>
</dbReference>
<gene>
    <name evidence="4" type="ORF">U9M73_08960</name>
</gene>
<evidence type="ECO:0000256" key="2">
    <source>
        <dbReference type="ARBA" id="ARBA00000751"/>
    </source>
</evidence>
<dbReference type="RefSeq" id="WP_232228354.1">
    <property type="nucleotide sequence ID" value="NZ_CBCSKM010000012.1"/>
</dbReference>
<feature type="domain" description="NADAR" evidence="3">
    <location>
        <begin position="12"/>
        <end position="117"/>
    </location>
</feature>
<dbReference type="CDD" id="cd15457">
    <property type="entry name" value="NADAR"/>
    <property type="match status" value="1"/>
</dbReference>
<evidence type="ECO:0000256" key="1">
    <source>
        <dbReference type="ARBA" id="ARBA00000022"/>
    </source>
</evidence>
<dbReference type="NCBIfam" id="TIGR02464">
    <property type="entry name" value="ribofla_fusion"/>
    <property type="match status" value="1"/>
</dbReference>
<proteinExistence type="predicted"/>
<dbReference type="SUPFAM" id="SSF143990">
    <property type="entry name" value="YbiA-like"/>
    <property type="match status" value="1"/>
</dbReference>
<organism evidence="4 5">
    <name type="scientific">Paenibacillus phoenicis</name>
    <dbReference type="NCBI Taxonomy" id="554117"/>
    <lineage>
        <taxon>Bacteria</taxon>
        <taxon>Bacillati</taxon>
        <taxon>Bacillota</taxon>
        <taxon>Bacilli</taxon>
        <taxon>Bacillales</taxon>
        <taxon>Paenibacillaceae</taxon>
        <taxon>Paenibacillus</taxon>
    </lineage>
</organism>
<dbReference type="InterPro" id="IPR012816">
    <property type="entry name" value="NADAR"/>
</dbReference>